<dbReference type="PANTHER" id="PTHR34344:SF1">
    <property type="entry name" value="BUBLIN COILED-COIL PROTEIN"/>
    <property type="match status" value="1"/>
</dbReference>
<proteinExistence type="predicted"/>
<dbReference type="Proteomes" id="UP001163046">
    <property type="component" value="Unassembled WGS sequence"/>
</dbReference>
<comment type="caution">
    <text evidence="2">The sequence shown here is derived from an EMBL/GenBank/DDBJ whole genome shotgun (WGS) entry which is preliminary data.</text>
</comment>
<sequence length="93" mass="10761">MAKENGVDEVNGKTEELTLENGESVEDEKEYEALDLELDQLNSCLDKLENWNDSLQCRMKDMLETMQKTRVEGKPQINQDSNNKDIQRPEDVN</sequence>
<evidence type="ECO:0000313" key="2">
    <source>
        <dbReference type="EMBL" id="KAJ7390775.1"/>
    </source>
</evidence>
<feature type="region of interest" description="Disordered" evidence="1">
    <location>
        <begin position="68"/>
        <end position="93"/>
    </location>
</feature>
<evidence type="ECO:0000256" key="1">
    <source>
        <dbReference type="SAM" id="MobiDB-lite"/>
    </source>
</evidence>
<gene>
    <name evidence="2" type="ORF">OS493_022333</name>
</gene>
<dbReference type="OrthoDB" id="5967734at2759"/>
<reference evidence="2" key="1">
    <citation type="submission" date="2023-01" db="EMBL/GenBank/DDBJ databases">
        <title>Genome assembly of the deep-sea coral Lophelia pertusa.</title>
        <authorList>
            <person name="Herrera S."/>
            <person name="Cordes E."/>
        </authorList>
    </citation>
    <scope>NUCLEOTIDE SEQUENCE</scope>
    <source>
        <strain evidence="2">USNM1676648</strain>
        <tissue evidence="2">Polyp</tissue>
    </source>
</reference>
<protein>
    <submittedName>
        <fullName evidence="2">Uncharacterized protein</fullName>
    </submittedName>
</protein>
<organism evidence="2 3">
    <name type="scientific">Desmophyllum pertusum</name>
    <dbReference type="NCBI Taxonomy" id="174260"/>
    <lineage>
        <taxon>Eukaryota</taxon>
        <taxon>Metazoa</taxon>
        <taxon>Cnidaria</taxon>
        <taxon>Anthozoa</taxon>
        <taxon>Hexacorallia</taxon>
        <taxon>Scleractinia</taxon>
        <taxon>Caryophylliina</taxon>
        <taxon>Caryophylliidae</taxon>
        <taxon>Desmophyllum</taxon>
    </lineage>
</organism>
<feature type="compositionally biased region" description="Basic and acidic residues" evidence="1">
    <location>
        <begin position="82"/>
        <end position="93"/>
    </location>
</feature>
<accession>A0A9X0A0J4</accession>
<feature type="compositionally biased region" description="Basic and acidic residues" evidence="1">
    <location>
        <begin position="1"/>
        <end position="16"/>
    </location>
</feature>
<dbReference type="AlphaFoldDB" id="A0A9X0A0J4"/>
<evidence type="ECO:0000313" key="3">
    <source>
        <dbReference type="Proteomes" id="UP001163046"/>
    </source>
</evidence>
<keyword evidence="3" id="KW-1185">Reference proteome</keyword>
<feature type="region of interest" description="Disordered" evidence="1">
    <location>
        <begin position="1"/>
        <end position="26"/>
    </location>
</feature>
<dbReference type="Pfam" id="PF03670">
    <property type="entry name" value="UPF0184"/>
    <property type="match status" value="1"/>
</dbReference>
<dbReference type="PANTHER" id="PTHR34344">
    <property type="entry name" value="UPF0184 PROTEIN C9ORF16"/>
    <property type="match status" value="1"/>
</dbReference>
<dbReference type="InterPro" id="IPR005374">
    <property type="entry name" value="BBLN_eukaryota"/>
</dbReference>
<dbReference type="EMBL" id="MU825411">
    <property type="protein sequence ID" value="KAJ7390775.1"/>
    <property type="molecule type" value="Genomic_DNA"/>
</dbReference>
<name>A0A9X0A0J4_9CNID</name>